<dbReference type="InterPro" id="IPR018060">
    <property type="entry name" value="HTH_AraC"/>
</dbReference>
<dbReference type="EMBL" id="QJKD01000007">
    <property type="protein sequence ID" value="PXX52431.1"/>
    <property type="molecule type" value="Genomic_DNA"/>
</dbReference>
<dbReference type="SMART" id="SM00342">
    <property type="entry name" value="HTH_ARAC"/>
    <property type="match status" value="2"/>
</dbReference>
<feature type="domain" description="HTH araC/xylS-type" evidence="4">
    <location>
        <begin position="286"/>
        <end position="384"/>
    </location>
</feature>
<dbReference type="PANTHER" id="PTHR43280">
    <property type="entry name" value="ARAC-FAMILY TRANSCRIPTIONAL REGULATOR"/>
    <property type="match status" value="1"/>
</dbReference>
<keyword evidence="3" id="KW-0804">Transcription</keyword>
<evidence type="ECO:0000256" key="3">
    <source>
        <dbReference type="ARBA" id="ARBA00023163"/>
    </source>
</evidence>
<dbReference type="Pfam" id="PF12833">
    <property type="entry name" value="HTH_18"/>
    <property type="match status" value="2"/>
</dbReference>
<dbReference type="PANTHER" id="PTHR43280:SF27">
    <property type="entry name" value="TRANSCRIPTIONAL REGULATOR MTLR"/>
    <property type="match status" value="1"/>
</dbReference>
<reference evidence="5 6" key="1">
    <citation type="submission" date="2018-05" db="EMBL/GenBank/DDBJ databases">
        <title>Genomic Encyclopedia of Type Strains, Phase IV (KMG-IV): sequencing the most valuable type-strain genomes for metagenomic binning, comparative biology and taxonomic classification.</title>
        <authorList>
            <person name="Goeker M."/>
        </authorList>
    </citation>
    <scope>NUCLEOTIDE SEQUENCE [LARGE SCALE GENOMIC DNA]</scope>
    <source>
        <strain evidence="5 6">DSM 24995</strain>
    </source>
</reference>
<dbReference type="InterPro" id="IPR009057">
    <property type="entry name" value="Homeodomain-like_sf"/>
</dbReference>
<evidence type="ECO:0000313" key="6">
    <source>
        <dbReference type="Proteomes" id="UP000248057"/>
    </source>
</evidence>
<keyword evidence="2 5" id="KW-0238">DNA-binding</keyword>
<sequence>MDYGFKPEKRVVTEKSPAVFACGALLFYVASGSGTLHVNGVKLELGKGSFGWLHTYHIYQFEPEWGQVLELLCCPFDYASASYVTYRNSLKITMTVLTENSPVVRLYGEDADDVRSLMEELMEEGSGSGATDIVQGYSLFLEIVTLFLRYSARESERQEGQGKPFERSLAWKLLQHIFTYSNENLTREKLAAVYGVTVRQVSCQLSLVAGQNFAGLLNRARVDRACDMMHFGGLTMQYIARYVGYHSETSFYRSFKQVMGMTPQEYQKAVLPEAGKEAAHIDTRALLILNYLFGHYREPLTTQDTAKALYLEKSAVNPLLKENFGLDHSGILTELRMTYSESLLENSRMPVVDIAFACGYNSSHTFIRIFSKRHGMTPGEYRRFSIHDSSSTALRNAVLTADYAAGGK</sequence>
<organism evidence="5 6">
    <name type="scientific">Hungatella effluvii</name>
    <dbReference type="NCBI Taxonomy" id="1096246"/>
    <lineage>
        <taxon>Bacteria</taxon>
        <taxon>Bacillati</taxon>
        <taxon>Bacillota</taxon>
        <taxon>Clostridia</taxon>
        <taxon>Lachnospirales</taxon>
        <taxon>Lachnospiraceae</taxon>
        <taxon>Hungatella</taxon>
    </lineage>
</organism>
<dbReference type="GeneID" id="86062229"/>
<dbReference type="PRINTS" id="PR00032">
    <property type="entry name" value="HTHARAC"/>
</dbReference>
<keyword evidence="6" id="KW-1185">Reference proteome</keyword>
<dbReference type="PROSITE" id="PS01124">
    <property type="entry name" value="HTH_ARAC_FAMILY_2"/>
    <property type="match status" value="2"/>
</dbReference>
<dbReference type="GO" id="GO:0043565">
    <property type="term" value="F:sequence-specific DNA binding"/>
    <property type="evidence" value="ECO:0007669"/>
    <property type="project" value="InterPro"/>
</dbReference>
<accession>A0A2V3Y451</accession>
<gene>
    <name evidence="5" type="ORF">DFR60_107117</name>
</gene>
<proteinExistence type="predicted"/>
<dbReference type="InterPro" id="IPR037923">
    <property type="entry name" value="HTH-like"/>
</dbReference>
<comment type="caution">
    <text evidence="5">The sequence shown here is derived from an EMBL/GenBank/DDBJ whole genome shotgun (WGS) entry which is preliminary data.</text>
</comment>
<dbReference type="RefSeq" id="WP_243005079.1">
    <property type="nucleotide sequence ID" value="NZ_JAQETU010000019.1"/>
</dbReference>
<name>A0A2V3Y451_9FIRM</name>
<evidence type="ECO:0000259" key="4">
    <source>
        <dbReference type="PROSITE" id="PS01124"/>
    </source>
</evidence>
<keyword evidence="1" id="KW-0805">Transcription regulation</keyword>
<evidence type="ECO:0000256" key="2">
    <source>
        <dbReference type="ARBA" id="ARBA00023125"/>
    </source>
</evidence>
<feature type="domain" description="HTH araC/xylS-type" evidence="4">
    <location>
        <begin position="171"/>
        <end position="269"/>
    </location>
</feature>
<dbReference type="GO" id="GO:0003700">
    <property type="term" value="F:DNA-binding transcription factor activity"/>
    <property type="evidence" value="ECO:0007669"/>
    <property type="project" value="InterPro"/>
</dbReference>
<dbReference type="PROSITE" id="PS00041">
    <property type="entry name" value="HTH_ARAC_FAMILY_1"/>
    <property type="match status" value="2"/>
</dbReference>
<dbReference type="AlphaFoldDB" id="A0A2V3Y451"/>
<protein>
    <submittedName>
        <fullName evidence="5">AraC-like DNA-binding protein</fullName>
    </submittedName>
</protein>
<dbReference type="InterPro" id="IPR018062">
    <property type="entry name" value="HTH_AraC-typ_CS"/>
</dbReference>
<dbReference type="SUPFAM" id="SSF46689">
    <property type="entry name" value="Homeodomain-like"/>
    <property type="match status" value="2"/>
</dbReference>
<evidence type="ECO:0000256" key="1">
    <source>
        <dbReference type="ARBA" id="ARBA00023015"/>
    </source>
</evidence>
<dbReference type="InterPro" id="IPR020449">
    <property type="entry name" value="Tscrpt_reg_AraC-type_HTH"/>
</dbReference>
<evidence type="ECO:0000313" key="5">
    <source>
        <dbReference type="EMBL" id="PXX52431.1"/>
    </source>
</evidence>
<dbReference type="Gene3D" id="1.10.10.60">
    <property type="entry name" value="Homeodomain-like"/>
    <property type="match status" value="2"/>
</dbReference>
<dbReference type="SUPFAM" id="SSF51215">
    <property type="entry name" value="Regulatory protein AraC"/>
    <property type="match status" value="1"/>
</dbReference>
<dbReference type="Proteomes" id="UP000248057">
    <property type="component" value="Unassembled WGS sequence"/>
</dbReference>